<dbReference type="Gene3D" id="1.10.287.1490">
    <property type="match status" value="1"/>
</dbReference>
<organism evidence="2 3">
    <name type="scientific">Blepharisma stoltei</name>
    <dbReference type="NCBI Taxonomy" id="1481888"/>
    <lineage>
        <taxon>Eukaryota</taxon>
        <taxon>Sar</taxon>
        <taxon>Alveolata</taxon>
        <taxon>Ciliophora</taxon>
        <taxon>Postciliodesmatophora</taxon>
        <taxon>Heterotrichea</taxon>
        <taxon>Heterotrichida</taxon>
        <taxon>Blepharismidae</taxon>
        <taxon>Blepharisma</taxon>
    </lineage>
</organism>
<name>A0AAU9JDN4_9CILI</name>
<feature type="region of interest" description="Disordered" evidence="1">
    <location>
        <begin position="488"/>
        <end position="530"/>
    </location>
</feature>
<proteinExistence type="predicted"/>
<evidence type="ECO:0000256" key="1">
    <source>
        <dbReference type="SAM" id="MobiDB-lite"/>
    </source>
</evidence>
<dbReference type="AlphaFoldDB" id="A0AAU9JDN4"/>
<protein>
    <submittedName>
        <fullName evidence="2">Uncharacterized protein</fullName>
    </submittedName>
</protein>
<dbReference type="EMBL" id="CAJZBQ010000030">
    <property type="protein sequence ID" value="CAG9322154.1"/>
    <property type="molecule type" value="Genomic_DNA"/>
</dbReference>
<keyword evidence="3" id="KW-1185">Reference proteome</keyword>
<reference evidence="2" key="1">
    <citation type="submission" date="2021-09" db="EMBL/GenBank/DDBJ databases">
        <authorList>
            <consortium name="AG Swart"/>
            <person name="Singh M."/>
            <person name="Singh A."/>
            <person name="Seah K."/>
            <person name="Emmerich C."/>
        </authorList>
    </citation>
    <scope>NUCLEOTIDE SEQUENCE</scope>
    <source>
        <strain evidence="2">ATCC30299</strain>
    </source>
</reference>
<comment type="caution">
    <text evidence="2">The sequence shown here is derived from an EMBL/GenBank/DDBJ whole genome shotgun (WGS) entry which is preliminary data.</text>
</comment>
<evidence type="ECO:0000313" key="3">
    <source>
        <dbReference type="Proteomes" id="UP001162131"/>
    </source>
</evidence>
<sequence>MSLKFLKAKQKIEVRGEFTYNFELEVKYEETNISAFIAKATNASNIPILMECKWKRITGDRTYLIPGITSNAYQPTCEDIGSCIAVEASPVDPHDGQGTAEAVCGQLTLDPNIRKNLEYILSSGTSKFTLYYSSDLLDHLARNDEAVLEINQTMLKLEVYQRDGTLDTGNSFSTSYSIDYPKIILHHSDSKKLIFILNEGVAAINETEELPYNRKMSVQCMSRQNRDLIVMTVRAFAVRNYLIHSKAIDGMFSQELPRNTSIDYAVELEIALNELNNLASENFELNKDKKRQKRELKALEGEMKETIEAYQTMLNYQNEGGKETELSEEIEKLKNELNIAIVNKQKLRKKVQEKEEEIKDLRKENEMLKEKQIGAEKELEMKIVKEQDLEKYEEMEKKMSTQIEFTSQELEILNAKVSKYQEKIKNLKNALGEMQKKNEILEEQNKELGKEKTAQQEIAKLKQENEALLGQRSILSKKIGSLEEELEKLENELESEKESHSQTKKMYEELNKNIQEENKQEEPIRNDNEIEELRNALKSTEEEALKYRQQCDSLSAQLSRAQAAARKKNGSLMS</sequence>
<accession>A0AAU9JDN4</accession>
<gene>
    <name evidence="2" type="ORF">BSTOLATCC_MIC30534</name>
</gene>
<evidence type="ECO:0000313" key="2">
    <source>
        <dbReference type="EMBL" id="CAG9322154.1"/>
    </source>
</evidence>
<dbReference type="Proteomes" id="UP001162131">
    <property type="component" value="Unassembled WGS sequence"/>
</dbReference>